<proteinExistence type="predicted"/>
<dbReference type="InterPro" id="IPR001119">
    <property type="entry name" value="SLH_dom"/>
</dbReference>
<dbReference type="PROSITE" id="PS51272">
    <property type="entry name" value="SLH"/>
    <property type="match status" value="1"/>
</dbReference>
<dbReference type="Proteomes" id="UP000186102">
    <property type="component" value="Unassembled WGS sequence"/>
</dbReference>
<keyword evidence="2" id="KW-0732">Signal</keyword>
<keyword evidence="5" id="KW-1185">Reference proteome</keyword>
<dbReference type="Pfam" id="PF16244">
    <property type="entry name" value="DUF4901"/>
    <property type="match status" value="2"/>
</dbReference>
<dbReference type="Pfam" id="PF00395">
    <property type="entry name" value="SLH"/>
    <property type="match status" value="1"/>
</dbReference>
<gene>
    <name evidence="4" type="ORF">DSOL_1974</name>
</gene>
<comment type="caution">
    <text evidence="4">The sequence shown here is derived from an EMBL/GenBank/DDBJ whole genome shotgun (WGS) entry which is preliminary data.</text>
</comment>
<feature type="domain" description="SLH" evidence="3">
    <location>
        <begin position="666"/>
        <end position="728"/>
    </location>
</feature>
<sequence length="730" mass="81554">MNILVVFMLLLQLAVYPANTLGNENPNPAVKPSLAKPTITAEQAVQKVKDNFTIPENYVQLSTGYNDYNNRATYSLNWNAVNQPSGSFHAEVDAMTGDILNVGQWEGPLKPVFRLPVLSAGEAEKIATDLISKLASKHQSEMQLVKDEQQVFALNNSQPFTYNFHWIRIVNGIQFPGNGVNVSVSGDNGQIRNYNYNWTQDLVFPEAANVISPEKARQVFTDTLMIQLQYYLPQMMNPQKPEPQRVLLVYQLANKYNGGAIDALSGKPVTLDPQVGIYRSMNSVSGVPVGTTTEATSPVIKATGPDAKGNNQQISRDEAVDVLKKVVEISSDLVLRNSSLNPDWQNPSEQVWNLNWNSESSNMGEQRYLNARVNARTGDIVGLSMSNAKNPDDKSNPLDREGAQKLAEDFLKRLQPERFKLVKMESENVYGGKMPPNIQVFNYVRVVNGIPVSRNGMNIIVDTVAKQVNNYDLNWSNVEFPGSSGVLPLDQATERFLKARPLELNYSLNFQQNGQQEVRLVYQPSTDYSMYIPAMLDAKTGDPMDWYGKSQSQWSKPHNYTDIKGNYAEKEIGIMGLTGAFGEYGETFRPDEKITAGSLLRAMIMAEGNNRDRVLTDDDVLKIAKERGWLHEDLKLGSELRRDDLSKMMIRLINMETSAQVKGIYAVPFKDANTIEPDSLGYIALAWGLGILKIDENTLQLNQTVTRAEAAYALVHAYAVERPQNVYMKG</sequence>
<evidence type="ECO:0000313" key="5">
    <source>
        <dbReference type="Proteomes" id="UP000186102"/>
    </source>
</evidence>
<dbReference type="STRING" id="1888891.DSOL_1974"/>
<evidence type="ECO:0000256" key="2">
    <source>
        <dbReference type="SAM" id="SignalP"/>
    </source>
</evidence>
<feature type="signal peptide" evidence="2">
    <location>
        <begin position="1"/>
        <end position="20"/>
    </location>
</feature>
<evidence type="ECO:0000313" key="4">
    <source>
        <dbReference type="EMBL" id="OLN32101.1"/>
    </source>
</evidence>
<feature type="chain" id="PRO_5039626819" description="SLH domain-containing protein" evidence="2">
    <location>
        <begin position="21"/>
        <end position="730"/>
    </location>
</feature>
<dbReference type="AlphaFoldDB" id="A0A1Q8QXP4"/>
<dbReference type="InterPro" id="IPR032599">
    <property type="entry name" value="YcdB/YcdC_rep_domain"/>
</dbReference>
<evidence type="ECO:0000259" key="3">
    <source>
        <dbReference type="PROSITE" id="PS51272"/>
    </source>
</evidence>
<accession>A0A1Q8QXP4</accession>
<evidence type="ECO:0000256" key="1">
    <source>
        <dbReference type="ARBA" id="ARBA00022737"/>
    </source>
</evidence>
<reference evidence="4 5" key="1">
    <citation type="submission" date="2016-09" db="EMBL/GenBank/DDBJ databases">
        <title>Complete genome of Desulfosporosinus sp. OL.</title>
        <authorList>
            <person name="Mardanov A."/>
            <person name="Beletsky A."/>
            <person name="Panova A."/>
            <person name="Karnachuk O."/>
            <person name="Ravin N."/>
        </authorList>
    </citation>
    <scope>NUCLEOTIDE SEQUENCE [LARGE SCALE GENOMIC DNA]</scope>
    <source>
        <strain evidence="4 5">OL</strain>
    </source>
</reference>
<protein>
    <recommendedName>
        <fullName evidence="3">SLH domain-containing protein</fullName>
    </recommendedName>
</protein>
<keyword evidence="1" id="KW-0677">Repeat</keyword>
<name>A0A1Q8QXP4_9FIRM</name>
<dbReference type="EMBL" id="MLBF01000011">
    <property type="protein sequence ID" value="OLN32101.1"/>
    <property type="molecule type" value="Genomic_DNA"/>
</dbReference>
<organism evidence="4 5">
    <name type="scientific">Desulfosporosinus metallidurans</name>
    <dbReference type="NCBI Taxonomy" id="1888891"/>
    <lineage>
        <taxon>Bacteria</taxon>
        <taxon>Bacillati</taxon>
        <taxon>Bacillota</taxon>
        <taxon>Clostridia</taxon>
        <taxon>Eubacteriales</taxon>
        <taxon>Desulfitobacteriaceae</taxon>
        <taxon>Desulfosporosinus</taxon>
    </lineage>
</organism>